<comment type="similarity">
    <text evidence="2">Belongs to the class-III pyridine nucleotide-disulfide oxidoreductase family.</text>
</comment>
<dbReference type="InterPro" id="IPR036188">
    <property type="entry name" value="FAD/NAD-bd_sf"/>
</dbReference>
<dbReference type="Gene3D" id="3.40.250.10">
    <property type="entry name" value="Rhodanese-like domain"/>
    <property type="match status" value="1"/>
</dbReference>
<dbReference type="SUPFAM" id="SSF55424">
    <property type="entry name" value="FAD/NAD-linked reductases, dimerisation (C-terminal) domain"/>
    <property type="match status" value="1"/>
</dbReference>
<feature type="domain" description="Rhodanese" evidence="7">
    <location>
        <begin position="463"/>
        <end position="550"/>
    </location>
</feature>
<keyword evidence="9" id="KW-1185">Reference proteome</keyword>
<sequence>MKPMQLLVIGGVAGGLSFATRARRLNEEAEITVLERGPDISFANCGLPYHIGGEIPNRQSLTIQTPQSLKDMFRLNVRINCNALQIDREKKRVLVVDRISNEQEWIAYDKLMLAPGARPAMPDIPGIDDPAVFTLRNLQDMDRIIAIARPDMRAVVVGGGYVGLELLEQLHKKGLKTSLVHLHSHVLHQFDSQVIQPLQNELKANGVQTYFNNHFTSFSREGEVLKCQLARGDVVETDMVIFSIGVRPESDLAREAGLVLSEAGHVVVNQFMQTSDPDIYAAGDVVQTRERHYGQRVAIALAGPANRQGRVAADHIFQEIFAQPYPGSIGTSIVRLFGMVAAGTGWTEQALIESGRSYNTVTVHEHQHASYYPGAEMITLKLIWEPESGKILGAQATGKDGVDKRIDVLATAIIGRMTIDDLCHLELAYAPPFGTARDIINIAGFAATNMRDGLIRLIHTIPDDPAVQLLDVRSRQLVERSPVEGAIHIPFPALRKNLGKLDKNKPVIVICQLGRTSYFASRVLSQNGFHAVSLTGGIRGLGHTEKSGVYTPCTTCSSI</sequence>
<dbReference type="InterPro" id="IPR004099">
    <property type="entry name" value="Pyr_nucl-diS_OxRdtase_dimer"/>
</dbReference>
<proteinExistence type="inferred from homology"/>
<dbReference type="InterPro" id="IPR016156">
    <property type="entry name" value="FAD/NAD-linked_Rdtase_dimer_sf"/>
</dbReference>
<name>A0A9E9LY23_9BURK</name>
<comment type="cofactor">
    <cofactor evidence="1">
        <name>FAD</name>
        <dbReference type="ChEBI" id="CHEBI:57692"/>
    </cofactor>
</comment>
<evidence type="ECO:0000256" key="1">
    <source>
        <dbReference type="ARBA" id="ARBA00001974"/>
    </source>
</evidence>
<evidence type="ECO:0000256" key="2">
    <source>
        <dbReference type="ARBA" id="ARBA00009130"/>
    </source>
</evidence>
<evidence type="ECO:0000256" key="4">
    <source>
        <dbReference type="ARBA" id="ARBA00022827"/>
    </source>
</evidence>
<dbReference type="Proteomes" id="UP001156215">
    <property type="component" value="Chromosome"/>
</dbReference>
<keyword evidence="5" id="KW-0560">Oxidoreductase</keyword>
<accession>A0A9E9LY23</accession>
<dbReference type="InterPro" id="IPR036873">
    <property type="entry name" value="Rhodanese-like_dom_sf"/>
</dbReference>
<dbReference type="Pfam" id="PF02852">
    <property type="entry name" value="Pyr_redox_dim"/>
    <property type="match status" value="1"/>
</dbReference>
<keyword evidence="3" id="KW-0285">Flavoprotein</keyword>
<evidence type="ECO:0000259" key="7">
    <source>
        <dbReference type="PROSITE" id="PS50206"/>
    </source>
</evidence>
<dbReference type="SMART" id="SM00450">
    <property type="entry name" value="RHOD"/>
    <property type="match status" value="1"/>
</dbReference>
<dbReference type="AlphaFoldDB" id="A0A9E9LY23"/>
<dbReference type="PRINTS" id="PR00368">
    <property type="entry name" value="FADPNR"/>
</dbReference>
<evidence type="ECO:0000256" key="3">
    <source>
        <dbReference type="ARBA" id="ARBA00022630"/>
    </source>
</evidence>
<protein>
    <submittedName>
        <fullName evidence="8">FAD-dependent oxidoreductase</fullName>
    </submittedName>
</protein>
<dbReference type="InterPro" id="IPR023753">
    <property type="entry name" value="FAD/NAD-binding_dom"/>
</dbReference>
<dbReference type="InterPro" id="IPR001763">
    <property type="entry name" value="Rhodanese-like_dom"/>
</dbReference>
<dbReference type="PRINTS" id="PR00411">
    <property type="entry name" value="PNDRDTASEI"/>
</dbReference>
<dbReference type="PROSITE" id="PS50206">
    <property type="entry name" value="RHODANESE_3"/>
    <property type="match status" value="1"/>
</dbReference>
<evidence type="ECO:0000256" key="5">
    <source>
        <dbReference type="ARBA" id="ARBA00023002"/>
    </source>
</evidence>
<dbReference type="GO" id="GO:0016491">
    <property type="term" value="F:oxidoreductase activity"/>
    <property type="evidence" value="ECO:0007669"/>
    <property type="project" value="UniProtKB-KW"/>
</dbReference>
<dbReference type="SUPFAM" id="SSF51905">
    <property type="entry name" value="FAD/NAD(P)-binding domain"/>
    <property type="match status" value="1"/>
</dbReference>
<dbReference type="PANTHER" id="PTHR43429">
    <property type="entry name" value="PYRIDINE NUCLEOTIDE-DISULFIDE OXIDOREDUCTASE DOMAIN-CONTAINING"/>
    <property type="match status" value="1"/>
</dbReference>
<dbReference type="PANTHER" id="PTHR43429:SF1">
    <property type="entry name" value="NAD(P)H SULFUR OXIDOREDUCTASE (COA-DEPENDENT)"/>
    <property type="match status" value="1"/>
</dbReference>
<keyword evidence="6" id="KW-0676">Redox-active center</keyword>
<dbReference type="Gene3D" id="3.50.50.60">
    <property type="entry name" value="FAD/NAD(P)-binding domain"/>
    <property type="match status" value="2"/>
</dbReference>
<keyword evidence="4" id="KW-0274">FAD</keyword>
<organism evidence="8 9">
    <name type="scientific">Oxalobacter vibrioformis</name>
    <dbReference type="NCBI Taxonomy" id="933080"/>
    <lineage>
        <taxon>Bacteria</taxon>
        <taxon>Pseudomonadati</taxon>
        <taxon>Pseudomonadota</taxon>
        <taxon>Betaproteobacteria</taxon>
        <taxon>Burkholderiales</taxon>
        <taxon>Oxalobacteraceae</taxon>
        <taxon>Oxalobacter</taxon>
    </lineage>
</organism>
<evidence type="ECO:0000256" key="6">
    <source>
        <dbReference type="ARBA" id="ARBA00023284"/>
    </source>
</evidence>
<evidence type="ECO:0000313" key="8">
    <source>
        <dbReference type="EMBL" id="WAW09670.1"/>
    </source>
</evidence>
<dbReference type="KEGG" id="ovb:NB640_10620"/>
<gene>
    <name evidence="8" type="ORF">NB640_10620</name>
</gene>
<dbReference type="Pfam" id="PF00581">
    <property type="entry name" value="Rhodanese"/>
    <property type="match status" value="1"/>
</dbReference>
<dbReference type="SUPFAM" id="SSF52821">
    <property type="entry name" value="Rhodanese/Cell cycle control phosphatase"/>
    <property type="match status" value="1"/>
</dbReference>
<dbReference type="EMBL" id="CP098242">
    <property type="protein sequence ID" value="WAW09670.1"/>
    <property type="molecule type" value="Genomic_DNA"/>
</dbReference>
<dbReference type="Pfam" id="PF07992">
    <property type="entry name" value="Pyr_redox_2"/>
    <property type="match status" value="1"/>
</dbReference>
<reference evidence="8" key="1">
    <citation type="journal article" date="2022" name="Front. Microbiol.">
        <title>New perspectives on an old grouping: The genomic and phenotypic variability of Oxalobacter formigenes and the implications for calcium oxalate stone prevention.</title>
        <authorList>
            <person name="Chmiel J.A."/>
            <person name="Carr C."/>
            <person name="Stuivenberg G.A."/>
            <person name="Venema R."/>
            <person name="Chanyi R.M."/>
            <person name="Al K.F."/>
            <person name="Giguere D."/>
            <person name="Say H."/>
            <person name="Akouris P.P."/>
            <person name="Dominguez Romero S.A."/>
            <person name="Kwong A."/>
            <person name="Tai V."/>
            <person name="Koval S.F."/>
            <person name="Razvi H."/>
            <person name="Bjazevic J."/>
            <person name="Burton J.P."/>
        </authorList>
    </citation>
    <scope>NUCLEOTIDE SEQUENCE</scope>
    <source>
        <strain evidence="8">WoOx3</strain>
    </source>
</reference>
<evidence type="ECO:0000313" key="9">
    <source>
        <dbReference type="Proteomes" id="UP001156215"/>
    </source>
</evidence>
<dbReference type="InterPro" id="IPR050260">
    <property type="entry name" value="FAD-bd_OxRdtase"/>
</dbReference>
<dbReference type="RefSeq" id="WP_269308674.1">
    <property type="nucleotide sequence ID" value="NZ_CP098242.1"/>
</dbReference>